<evidence type="ECO:0000256" key="1">
    <source>
        <dbReference type="SAM" id="MobiDB-lite"/>
    </source>
</evidence>
<dbReference type="EMBL" id="KN837127">
    <property type="protein sequence ID" value="KIJ42862.1"/>
    <property type="molecule type" value="Genomic_DNA"/>
</dbReference>
<sequence length="592" mass="66895">MQQSMNLPHPLYTPESVPYVWVEPQGPHDACLPQFKFYNRNHPQWKDKHAFVYEWDPEKGRDLGFLEFVKARHTPGFFKAEACGNGEMEIVPEADKTTRDVIQVFVTGKGIIDLSFWNELMELREAILGPASLHGPTFKLDENKRAVSGYTAFERISRAAHSSAARAYNYFGPAYQQPAEAFTLNKSSHMSDSAEHNFCQHIFKTMCQLGKCCMEQAPQVFQEVLKKHAALTGMPSFGVNNNPFFTAAQLNLSQSVEHAQLALDLTITELKKFGELHIDSRDAFSHLSLLTCLSELPERYHPGLLFLWELGCLYTSMLVDLLPSLGFMYMGQLLQVHLLAPPGEPLSPAAVRATHVLFPQAAMVHMNGSMALAALPGKGVKVNRTLEITPEHHEFLVPEEDNCRCSNLTFTQDGAGMLPRKEHVDLVGRNLLELSQYIVAQFPEKYCAHINPELFMQAIEYCPESSTSCEERTHASLWQYGECVAHLSEKARQDREKEWAVVDEYFEYAHKCIPFMLLRESQGHGTHANTWESLVTSCNEVHLEIFDREAEQDANLQPKHKKEGQLIIVSENGKQPRTCSSGAITADQEPDW</sequence>
<evidence type="ECO:0000313" key="2">
    <source>
        <dbReference type="EMBL" id="KIJ42862.1"/>
    </source>
</evidence>
<feature type="region of interest" description="Disordered" evidence="1">
    <location>
        <begin position="554"/>
        <end position="592"/>
    </location>
</feature>
<dbReference type="HOGENOM" id="CLU_460911_0_0_1"/>
<dbReference type="Proteomes" id="UP000054279">
    <property type="component" value="Unassembled WGS sequence"/>
</dbReference>
<keyword evidence="3" id="KW-1185">Reference proteome</keyword>
<name>A0A0C9VM33_SPHS4</name>
<dbReference type="AlphaFoldDB" id="A0A0C9VM33"/>
<accession>A0A0C9VM33</accession>
<protein>
    <submittedName>
        <fullName evidence="2">Uncharacterized protein</fullName>
    </submittedName>
</protein>
<reference evidence="2 3" key="1">
    <citation type="submission" date="2014-06" db="EMBL/GenBank/DDBJ databases">
        <title>Evolutionary Origins and Diversification of the Mycorrhizal Mutualists.</title>
        <authorList>
            <consortium name="DOE Joint Genome Institute"/>
            <consortium name="Mycorrhizal Genomics Consortium"/>
            <person name="Kohler A."/>
            <person name="Kuo A."/>
            <person name="Nagy L.G."/>
            <person name="Floudas D."/>
            <person name="Copeland A."/>
            <person name="Barry K.W."/>
            <person name="Cichocki N."/>
            <person name="Veneault-Fourrey C."/>
            <person name="LaButti K."/>
            <person name="Lindquist E.A."/>
            <person name="Lipzen A."/>
            <person name="Lundell T."/>
            <person name="Morin E."/>
            <person name="Murat C."/>
            <person name="Riley R."/>
            <person name="Ohm R."/>
            <person name="Sun H."/>
            <person name="Tunlid A."/>
            <person name="Henrissat B."/>
            <person name="Grigoriev I.V."/>
            <person name="Hibbett D.S."/>
            <person name="Martin F."/>
        </authorList>
    </citation>
    <scope>NUCLEOTIDE SEQUENCE [LARGE SCALE GENOMIC DNA]</scope>
    <source>
        <strain evidence="2 3">SS14</strain>
    </source>
</reference>
<evidence type="ECO:0000313" key="3">
    <source>
        <dbReference type="Proteomes" id="UP000054279"/>
    </source>
</evidence>
<proteinExistence type="predicted"/>
<organism evidence="2 3">
    <name type="scientific">Sphaerobolus stellatus (strain SS14)</name>
    <dbReference type="NCBI Taxonomy" id="990650"/>
    <lineage>
        <taxon>Eukaryota</taxon>
        <taxon>Fungi</taxon>
        <taxon>Dikarya</taxon>
        <taxon>Basidiomycota</taxon>
        <taxon>Agaricomycotina</taxon>
        <taxon>Agaricomycetes</taxon>
        <taxon>Phallomycetidae</taxon>
        <taxon>Geastrales</taxon>
        <taxon>Sphaerobolaceae</taxon>
        <taxon>Sphaerobolus</taxon>
    </lineage>
</organism>
<gene>
    <name evidence="2" type="ORF">M422DRAFT_253965</name>
</gene>
<dbReference type="OrthoDB" id="2934473at2759"/>
<feature type="compositionally biased region" description="Polar residues" evidence="1">
    <location>
        <begin position="572"/>
        <end position="583"/>
    </location>
</feature>